<keyword evidence="1" id="KW-0479">Metal-binding</keyword>
<evidence type="ECO:0000313" key="6">
    <source>
        <dbReference type="EMBL" id="KAJ7624848.1"/>
    </source>
</evidence>
<gene>
    <name evidence="6" type="ORF">FB45DRAFT_924359</name>
</gene>
<dbReference type="SUPFAM" id="SSF144232">
    <property type="entry name" value="HIT/MYND zinc finger-like"/>
    <property type="match status" value="1"/>
</dbReference>
<dbReference type="InterPro" id="IPR024119">
    <property type="entry name" value="TF_DEAF-1"/>
</dbReference>
<reference evidence="6" key="1">
    <citation type="submission" date="2023-03" db="EMBL/GenBank/DDBJ databases">
        <title>Massive genome expansion in bonnet fungi (Mycena s.s.) driven by repeated elements and novel gene families across ecological guilds.</title>
        <authorList>
            <consortium name="Lawrence Berkeley National Laboratory"/>
            <person name="Harder C.B."/>
            <person name="Miyauchi S."/>
            <person name="Viragh M."/>
            <person name="Kuo A."/>
            <person name="Thoen E."/>
            <person name="Andreopoulos B."/>
            <person name="Lu D."/>
            <person name="Skrede I."/>
            <person name="Drula E."/>
            <person name="Henrissat B."/>
            <person name="Morin E."/>
            <person name="Kohler A."/>
            <person name="Barry K."/>
            <person name="LaButti K."/>
            <person name="Morin E."/>
            <person name="Salamov A."/>
            <person name="Lipzen A."/>
            <person name="Mereny Z."/>
            <person name="Hegedus B."/>
            <person name="Baldrian P."/>
            <person name="Stursova M."/>
            <person name="Weitz H."/>
            <person name="Taylor A."/>
            <person name="Grigoriev I.V."/>
            <person name="Nagy L.G."/>
            <person name="Martin F."/>
            <person name="Kauserud H."/>
        </authorList>
    </citation>
    <scope>NUCLEOTIDE SEQUENCE</scope>
    <source>
        <strain evidence="6">9284</strain>
    </source>
</reference>
<dbReference type="EMBL" id="JARKIF010000013">
    <property type="protein sequence ID" value="KAJ7624848.1"/>
    <property type="molecule type" value="Genomic_DNA"/>
</dbReference>
<dbReference type="AlphaFoldDB" id="A0AAD7FHV6"/>
<evidence type="ECO:0000256" key="2">
    <source>
        <dbReference type="ARBA" id="ARBA00022771"/>
    </source>
</evidence>
<keyword evidence="2 4" id="KW-0863">Zinc-finger</keyword>
<feature type="domain" description="MYND-type" evidence="5">
    <location>
        <begin position="39"/>
        <end position="80"/>
    </location>
</feature>
<dbReference type="GO" id="GO:0000981">
    <property type="term" value="F:DNA-binding transcription factor activity, RNA polymerase II-specific"/>
    <property type="evidence" value="ECO:0007669"/>
    <property type="project" value="TreeGrafter"/>
</dbReference>
<evidence type="ECO:0000259" key="5">
    <source>
        <dbReference type="PROSITE" id="PS50865"/>
    </source>
</evidence>
<evidence type="ECO:0000313" key="7">
    <source>
        <dbReference type="Proteomes" id="UP001221142"/>
    </source>
</evidence>
<dbReference type="GO" id="GO:0008270">
    <property type="term" value="F:zinc ion binding"/>
    <property type="evidence" value="ECO:0007669"/>
    <property type="project" value="UniProtKB-KW"/>
</dbReference>
<accession>A0AAD7FHV6</accession>
<dbReference type="PROSITE" id="PS50865">
    <property type="entry name" value="ZF_MYND_2"/>
    <property type="match status" value="1"/>
</dbReference>
<keyword evidence="7" id="KW-1185">Reference proteome</keyword>
<dbReference type="PANTHER" id="PTHR10237:SF14">
    <property type="entry name" value="MYND-TYPE DOMAIN-CONTAINING PROTEIN"/>
    <property type="match status" value="1"/>
</dbReference>
<evidence type="ECO:0000256" key="3">
    <source>
        <dbReference type="ARBA" id="ARBA00022833"/>
    </source>
</evidence>
<proteinExistence type="predicted"/>
<dbReference type="PROSITE" id="PS01360">
    <property type="entry name" value="ZF_MYND_1"/>
    <property type="match status" value="1"/>
</dbReference>
<evidence type="ECO:0000256" key="4">
    <source>
        <dbReference type="PROSITE-ProRule" id="PRU00134"/>
    </source>
</evidence>
<dbReference type="Gene3D" id="6.10.140.2220">
    <property type="match status" value="1"/>
</dbReference>
<comment type="caution">
    <text evidence="6">The sequence shown here is derived from an EMBL/GenBank/DDBJ whole genome shotgun (WGS) entry which is preliminary data.</text>
</comment>
<evidence type="ECO:0000256" key="1">
    <source>
        <dbReference type="ARBA" id="ARBA00022723"/>
    </source>
</evidence>
<protein>
    <recommendedName>
        <fullName evidence="5">MYND-type domain-containing protein</fullName>
    </recommendedName>
</protein>
<dbReference type="PANTHER" id="PTHR10237">
    <property type="entry name" value="DEFORMED EPIDERMAL AUTOREGULATORY FACTOR 1 HOMOLOG SUPPRESSIN"/>
    <property type="match status" value="1"/>
</dbReference>
<name>A0AAD7FHV6_9AGAR</name>
<keyword evidence="3" id="KW-0862">Zinc</keyword>
<dbReference type="GO" id="GO:0005634">
    <property type="term" value="C:nucleus"/>
    <property type="evidence" value="ECO:0007669"/>
    <property type="project" value="TreeGrafter"/>
</dbReference>
<dbReference type="Pfam" id="PF01753">
    <property type="entry name" value="zf-MYND"/>
    <property type="match status" value="1"/>
</dbReference>
<dbReference type="Proteomes" id="UP001221142">
    <property type="component" value="Unassembled WGS sequence"/>
</dbReference>
<sequence>MSHIQFYRLTHPDAKKDLKNKGPTKTEIRETARILQQVCSSCGETPSSGEQLKMCSGCRTTQYCSKKCQASDWPSHKPTCGGTSPNDITLKLGKKLMANDYLMFYLKVYSVIALDLLTVPETAFETCLVIKLATKDADPFAAVQAMLRDETRGGPGLPIMLQIANIEKRPLVLQTTHAMRTSYESARKNLADAGWGDWPVVMLVFTGDGTNCLGYPCPIDPEAMKNGRERPPLKIKTALLGERDIPVTEETIVEQLNNHIYMDKGNKYLLHSKSK</sequence>
<organism evidence="6 7">
    <name type="scientific">Roridomyces roridus</name>
    <dbReference type="NCBI Taxonomy" id="1738132"/>
    <lineage>
        <taxon>Eukaryota</taxon>
        <taxon>Fungi</taxon>
        <taxon>Dikarya</taxon>
        <taxon>Basidiomycota</taxon>
        <taxon>Agaricomycotina</taxon>
        <taxon>Agaricomycetes</taxon>
        <taxon>Agaricomycetidae</taxon>
        <taxon>Agaricales</taxon>
        <taxon>Marasmiineae</taxon>
        <taxon>Mycenaceae</taxon>
        <taxon>Roridomyces</taxon>
    </lineage>
</organism>
<dbReference type="InterPro" id="IPR002893">
    <property type="entry name" value="Znf_MYND"/>
</dbReference>